<evidence type="ECO:0000256" key="3">
    <source>
        <dbReference type="ARBA" id="ARBA00022884"/>
    </source>
</evidence>
<keyword evidence="9" id="KW-1185">Reference proteome</keyword>
<dbReference type="Proteomes" id="UP000036987">
    <property type="component" value="Unassembled WGS sequence"/>
</dbReference>
<evidence type="ECO:0000256" key="5">
    <source>
        <dbReference type="PROSITE-ProRule" id="PRU00176"/>
    </source>
</evidence>
<dbReference type="OMA" id="AGYVWDV"/>
<dbReference type="PROSITE" id="PS50102">
    <property type="entry name" value="RRM"/>
    <property type="match status" value="4"/>
</dbReference>
<comment type="caution">
    <text evidence="8">The sequence shown here is derived from an EMBL/GenBank/DDBJ whole genome shotgun (WGS) entry which is preliminary data.</text>
</comment>
<evidence type="ECO:0000256" key="6">
    <source>
        <dbReference type="SAM" id="MobiDB-lite"/>
    </source>
</evidence>
<evidence type="ECO:0000256" key="4">
    <source>
        <dbReference type="ARBA" id="ARBA00023242"/>
    </source>
</evidence>
<evidence type="ECO:0000313" key="9">
    <source>
        <dbReference type="Proteomes" id="UP000036987"/>
    </source>
</evidence>
<keyword evidence="2" id="KW-0677">Repeat</keyword>
<dbReference type="CDD" id="cd12414">
    <property type="entry name" value="RRM2_RBM28_like"/>
    <property type="match status" value="1"/>
</dbReference>
<dbReference type="InterPro" id="IPR012677">
    <property type="entry name" value="Nucleotide-bd_a/b_plait_sf"/>
</dbReference>
<feature type="region of interest" description="Disordered" evidence="6">
    <location>
        <begin position="826"/>
        <end position="939"/>
    </location>
</feature>
<dbReference type="InterPro" id="IPR035979">
    <property type="entry name" value="RBD_domain_sf"/>
</dbReference>
<dbReference type="GO" id="GO:0003723">
    <property type="term" value="F:RNA binding"/>
    <property type="evidence" value="ECO:0007669"/>
    <property type="project" value="UniProtKB-UniRule"/>
</dbReference>
<feature type="region of interest" description="Disordered" evidence="6">
    <location>
        <begin position="791"/>
        <end position="811"/>
    </location>
</feature>
<dbReference type="Gene3D" id="3.30.70.330">
    <property type="match status" value="4"/>
</dbReference>
<feature type="compositionally biased region" description="Polar residues" evidence="6">
    <location>
        <begin position="908"/>
        <end position="919"/>
    </location>
</feature>
<organism evidence="8 9">
    <name type="scientific">Zostera marina</name>
    <name type="common">Eelgrass</name>
    <dbReference type="NCBI Taxonomy" id="29655"/>
    <lineage>
        <taxon>Eukaryota</taxon>
        <taxon>Viridiplantae</taxon>
        <taxon>Streptophyta</taxon>
        <taxon>Embryophyta</taxon>
        <taxon>Tracheophyta</taxon>
        <taxon>Spermatophyta</taxon>
        <taxon>Magnoliopsida</taxon>
        <taxon>Liliopsida</taxon>
        <taxon>Zosteraceae</taxon>
        <taxon>Zostera</taxon>
    </lineage>
</organism>
<dbReference type="SMART" id="SM00360">
    <property type="entry name" value="RRM"/>
    <property type="match status" value="4"/>
</dbReference>
<dbReference type="CDD" id="cd12416">
    <property type="entry name" value="RRM4_RBM28_like"/>
    <property type="match status" value="1"/>
</dbReference>
<evidence type="ECO:0000313" key="8">
    <source>
        <dbReference type="EMBL" id="KMZ60112.1"/>
    </source>
</evidence>
<dbReference type="PANTHER" id="PTHR48039">
    <property type="entry name" value="RNA-BINDING MOTIF PROTEIN 14B"/>
    <property type="match status" value="1"/>
</dbReference>
<dbReference type="InterPro" id="IPR051945">
    <property type="entry name" value="RRM_MRD1_RNA_proc_ribogen"/>
</dbReference>
<keyword evidence="4" id="KW-0539">Nucleus</keyword>
<feature type="compositionally biased region" description="Basic and acidic residues" evidence="6">
    <location>
        <begin position="366"/>
        <end position="375"/>
    </location>
</feature>
<reference evidence="9" key="1">
    <citation type="journal article" date="2016" name="Nature">
        <title>The genome of the seagrass Zostera marina reveals angiosperm adaptation to the sea.</title>
        <authorList>
            <person name="Olsen J.L."/>
            <person name="Rouze P."/>
            <person name="Verhelst B."/>
            <person name="Lin Y.-C."/>
            <person name="Bayer T."/>
            <person name="Collen J."/>
            <person name="Dattolo E."/>
            <person name="De Paoli E."/>
            <person name="Dittami S."/>
            <person name="Maumus F."/>
            <person name="Michel G."/>
            <person name="Kersting A."/>
            <person name="Lauritano C."/>
            <person name="Lohaus R."/>
            <person name="Toepel M."/>
            <person name="Tonon T."/>
            <person name="Vanneste K."/>
            <person name="Amirebrahimi M."/>
            <person name="Brakel J."/>
            <person name="Bostroem C."/>
            <person name="Chovatia M."/>
            <person name="Grimwood J."/>
            <person name="Jenkins J.W."/>
            <person name="Jueterbock A."/>
            <person name="Mraz A."/>
            <person name="Stam W.T."/>
            <person name="Tice H."/>
            <person name="Bornberg-Bauer E."/>
            <person name="Green P.J."/>
            <person name="Pearson G.A."/>
            <person name="Procaccini G."/>
            <person name="Duarte C.M."/>
            <person name="Schmutz J."/>
            <person name="Reusch T.B.H."/>
            <person name="Van de Peer Y."/>
        </authorList>
    </citation>
    <scope>NUCLEOTIDE SEQUENCE [LARGE SCALE GENOMIC DNA]</scope>
    <source>
        <strain evidence="9">cv. Finnish</strain>
    </source>
</reference>
<feature type="compositionally biased region" description="Basic and acidic residues" evidence="6">
    <location>
        <begin position="882"/>
        <end position="891"/>
    </location>
</feature>
<proteinExistence type="predicted"/>
<dbReference type="FunFam" id="3.30.70.330:FF:000182">
    <property type="entry name" value="RNA-binding motif protein 28"/>
    <property type="match status" value="1"/>
</dbReference>
<feature type="domain" description="RRM" evidence="7">
    <location>
        <begin position="27"/>
        <end position="105"/>
    </location>
</feature>
<dbReference type="STRING" id="29655.A0A0K9NVN9"/>
<dbReference type="InterPro" id="IPR000504">
    <property type="entry name" value="RRM_dom"/>
</dbReference>
<evidence type="ECO:0000256" key="1">
    <source>
        <dbReference type="ARBA" id="ARBA00004123"/>
    </source>
</evidence>
<feature type="compositionally biased region" description="Basic and acidic residues" evidence="6">
    <location>
        <begin position="415"/>
        <end position="440"/>
    </location>
</feature>
<dbReference type="Pfam" id="PF00076">
    <property type="entry name" value="RRM_1"/>
    <property type="match status" value="4"/>
</dbReference>
<dbReference type="InterPro" id="IPR003954">
    <property type="entry name" value="RRM_euk-type"/>
</dbReference>
<dbReference type="PANTHER" id="PTHR48039:SF5">
    <property type="entry name" value="RNA-BINDING PROTEIN 28"/>
    <property type="match status" value="1"/>
</dbReference>
<comment type="subcellular location">
    <subcellularLocation>
        <location evidence="1">Nucleus</location>
    </subcellularLocation>
</comment>
<dbReference type="SUPFAM" id="SSF54928">
    <property type="entry name" value="RNA-binding domain, RBD"/>
    <property type="match status" value="3"/>
</dbReference>
<feature type="domain" description="RRM" evidence="7">
    <location>
        <begin position="275"/>
        <end position="353"/>
    </location>
</feature>
<feature type="compositionally biased region" description="Basic and acidic residues" evidence="6">
    <location>
        <begin position="848"/>
        <end position="866"/>
    </location>
</feature>
<dbReference type="SMART" id="SM00361">
    <property type="entry name" value="RRM_1"/>
    <property type="match status" value="2"/>
</dbReference>
<dbReference type="CDD" id="cd12413">
    <property type="entry name" value="RRM1_RBM28_like"/>
    <property type="match status" value="1"/>
</dbReference>
<accession>A0A0K9NVN9</accession>
<feature type="region of interest" description="Disordered" evidence="6">
    <location>
        <begin position="361"/>
        <end position="442"/>
    </location>
</feature>
<evidence type="ECO:0000259" key="7">
    <source>
        <dbReference type="PROSITE" id="PS50102"/>
    </source>
</evidence>
<dbReference type="EMBL" id="LFYR01001640">
    <property type="protein sequence ID" value="KMZ60112.1"/>
    <property type="molecule type" value="Genomic_DNA"/>
</dbReference>
<protein>
    <submittedName>
        <fullName evidence="8">Putative RNA-binding protein</fullName>
    </submittedName>
</protein>
<feature type="domain" description="RRM" evidence="7">
    <location>
        <begin position="531"/>
        <end position="611"/>
    </location>
</feature>
<feature type="compositionally biased region" description="Acidic residues" evidence="6">
    <location>
        <begin position="376"/>
        <end position="414"/>
    </location>
</feature>
<dbReference type="AlphaFoldDB" id="A0A0K9NVN9"/>
<sequence>MSVGHNPTNPHGGLSFNPPPCGSANAATVFVSNISYSCTSTELEEVFSDVGPVRRCFLVTEKGSDAHRGFGYVQFASVEDAKRAVESKNNLVMGGRKIRVALATHRLPREKRKETRNQPLETQKISTDTCDDDRDSKIDAIDHKQARDRKKTDLQHLKKNQLIAGYDSIKADSDKQRIARTVIFGGLLNTDMEAEVIRLAKEIGLVVSVCNPLAKQEIYDHGLSQDGCKLNAVPVIFKYVSSARVAVTKLHQQEIKGGLVWARQLGGEGAKTKTWRVIVRNLPFKVTINEVKFLFKSEGFVWDVLIPHNSERGTSKGFAFVSFTCKMDAEKAIKNINGRLVKGRPVAVDWAISKKLYAASSNPNSAKDDRQKEDFSEGSDLEDDGQASLDDEEGSLDDDEVSLDDDEASLDDDEGHSIKFEFHDDGNEEEIPKVSEKNSDPGEMDYVNDADVTKKVLENFLKNSEKTLDSFTSVTLDLPEKIEEKQNTNTAKLKISQLPKCDIIADKFKAPNEGSTKTKQRALDKDSDLEKTLFIRNIPFDINEEDMRQRFSIFGEVQSFYPVLHNVTKRPSGTAFLKMSSPAAANAAILAATSLGIIVKGRKLSLFKAIDKDSAHKKELDKTKNEVCDQRNLYLAKEGEIVKGTPASIGVSEVDMSKRSELSKINSIRLQNVLFHVSRTRLIVYNIPKSMTENRLKEIFINAVISRASKQNPVILQIKLLKNSKKGKVNENYTRGVGFVEFKDHEHALVALRVLNNNPETFGSEHRPIVQFALDDVRKLRLRKSRLDTEKEKRNVVTDDVKEKNPPDVHKPRLMKSRLENASIVKETKKPRKMKRGGANVSEPELIDVPKAKRTKIESREKHQSQHLDANMKTSNNKRKKTVNEYRESRLNMEMVPSSQQNKRKQYQDLNSDKQNMNVKSSGKGKKSSSSGEVPDRLDSLIEKYRSKFSSQSSKSAKGAGGFGELKKWFEV</sequence>
<dbReference type="OrthoDB" id="439808at2759"/>
<gene>
    <name evidence="8" type="ORF">ZOSMA_60G00560</name>
</gene>
<feature type="domain" description="RRM" evidence="7">
    <location>
        <begin position="680"/>
        <end position="787"/>
    </location>
</feature>
<dbReference type="GO" id="GO:0005634">
    <property type="term" value="C:nucleus"/>
    <property type="evidence" value="ECO:0007669"/>
    <property type="project" value="UniProtKB-SubCell"/>
</dbReference>
<name>A0A0K9NVN9_ZOSMR</name>
<keyword evidence="3 5" id="KW-0694">RNA-binding</keyword>
<evidence type="ECO:0000256" key="2">
    <source>
        <dbReference type="ARBA" id="ARBA00022737"/>
    </source>
</evidence>